<accession>G0N6D9</accession>
<evidence type="ECO:0000313" key="2">
    <source>
        <dbReference type="Proteomes" id="UP000008068"/>
    </source>
</evidence>
<name>G0N6D9_CAEBE</name>
<sequence length="236" mass="26313">MFGVQLASGGSASMANQIVIHTEIQELAREVVRFLENNKSAASQVTSIHDMMHTIVTSQKKGLEAWQQTVVSNLNDWKKDLKQEQKEKKMAQDGEINKIKTMLQQLLSDKIEVAESTENGLRKRKSEQSEEQVVAKMAKPGAELTPADRYKAAAALAKERRQKLKFACILCVMNDHKTVACEAYGSTAARKGRMAELGICTTCGRNHVGQCKFDQSKQCDLCGNFHLKYLCPTTFD</sequence>
<dbReference type="EMBL" id="GL379843">
    <property type="protein sequence ID" value="EGT53717.1"/>
    <property type="molecule type" value="Genomic_DNA"/>
</dbReference>
<dbReference type="Proteomes" id="UP000008068">
    <property type="component" value="Unassembled WGS sequence"/>
</dbReference>
<proteinExistence type="predicted"/>
<dbReference type="InParanoid" id="G0N6D9"/>
<dbReference type="AlphaFoldDB" id="G0N6D9"/>
<dbReference type="HOGENOM" id="CLU_1176342_0_0_1"/>
<gene>
    <name evidence="1" type="ORF">CAEBREN_05770</name>
</gene>
<reference evidence="2" key="1">
    <citation type="submission" date="2011-07" db="EMBL/GenBank/DDBJ databases">
        <authorList>
            <consortium name="Caenorhabditis brenneri Sequencing and Analysis Consortium"/>
            <person name="Wilson R.K."/>
        </authorList>
    </citation>
    <scope>NUCLEOTIDE SEQUENCE [LARGE SCALE GENOMIC DNA]</scope>
    <source>
        <strain evidence="2">PB2801</strain>
    </source>
</reference>
<protein>
    <submittedName>
        <fullName evidence="1">Uncharacterized protein</fullName>
    </submittedName>
</protein>
<evidence type="ECO:0000313" key="1">
    <source>
        <dbReference type="EMBL" id="EGT53717.1"/>
    </source>
</evidence>
<dbReference type="STRING" id="135651.G0N6D9"/>
<dbReference type="OrthoDB" id="10445635at2759"/>
<organism evidence="2">
    <name type="scientific">Caenorhabditis brenneri</name>
    <name type="common">Nematode worm</name>
    <dbReference type="NCBI Taxonomy" id="135651"/>
    <lineage>
        <taxon>Eukaryota</taxon>
        <taxon>Metazoa</taxon>
        <taxon>Ecdysozoa</taxon>
        <taxon>Nematoda</taxon>
        <taxon>Chromadorea</taxon>
        <taxon>Rhabditida</taxon>
        <taxon>Rhabditina</taxon>
        <taxon>Rhabditomorpha</taxon>
        <taxon>Rhabditoidea</taxon>
        <taxon>Rhabditidae</taxon>
        <taxon>Peloderinae</taxon>
        <taxon>Caenorhabditis</taxon>
    </lineage>
</organism>
<keyword evidence="2" id="KW-1185">Reference proteome</keyword>
<dbReference type="eggNOG" id="ENOG502TJ3F">
    <property type="taxonomic scope" value="Eukaryota"/>
</dbReference>